<name>A0A179ICT1_CORDF</name>
<keyword evidence="2" id="KW-1015">Disulfide bond</keyword>
<dbReference type="OrthoDB" id="19690at2759"/>
<sequence length="93" mass="10097">MAIQHVASLAQLEDVFAANTYVAVDFFATWCPPCKAIAPVYEKLAAAHAAAGRFAFAKHILDVAALAPSRDARQAVRRVPQKLGRQHAVRLET</sequence>
<dbReference type="PROSITE" id="PS51352">
    <property type="entry name" value="THIOREDOXIN_2"/>
    <property type="match status" value="1"/>
</dbReference>
<comment type="caution">
    <text evidence="4">The sequence shown here is derived from an EMBL/GenBank/DDBJ whole genome shotgun (WGS) entry which is preliminary data.</text>
</comment>
<dbReference type="SUPFAM" id="SSF52833">
    <property type="entry name" value="Thioredoxin-like"/>
    <property type="match status" value="1"/>
</dbReference>
<keyword evidence="5" id="KW-1185">Reference proteome</keyword>
<feature type="non-terminal residue" evidence="4">
    <location>
        <position position="93"/>
    </location>
</feature>
<protein>
    <recommendedName>
        <fullName evidence="3">Thioredoxin domain-containing protein</fullName>
    </recommendedName>
</protein>
<evidence type="ECO:0000259" key="3">
    <source>
        <dbReference type="PROSITE" id="PS51352"/>
    </source>
</evidence>
<dbReference type="EMBL" id="LUKN01002069">
    <property type="protein sequence ID" value="OAQ99711.1"/>
    <property type="molecule type" value="Genomic_DNA"/>
</dbReference>
<dbReference type="InterPro" id="IPR036249">
    <property type="entry name" value="Thioredoxin-like_sf"/>
</dbReference>
<dbReference type="Pfam" id="PF00085">
    <property type="entry name" value="Thioredoxin"/>
    <property type="match status" value="1"/>
</dbReference>
<reference evidence="4 5" key="1">
    <citation type="submission" date="2016-03" db="EMBL/GenBank/DDBJ databases">
        <title>Fine-scale spatial genetic structure of a fungal parasite of coffee scale insects.</title>
        <authorList>
            <person name="Jackson D."/>
            <person name="Zemenick K.A."/>
            <person name="Malloure B."/>
            <person name="Quandt C.A."/>
            <person name="James T.Y."/>
        </authorList>
    </citation>
    <scope>NUCLEOTIDE SEQUENCE [LARGE SCALE GENOMIC DNA]</scope>
    <source>
        <strain evidence="4 5">UM487</strain>
    </source>
</reference>
<evidence type="ECO:0000313" key="5">
    <source>
        <dbReference type="Proteomes" id="UP000243081"/>
    </source>
</evidence>
<dbReference type="CDD" id="cd02947">
    <property type="entry name" value="TRX_family"/>
    <property type="match status" value="1"/>
</dbReference>
<gene>
    <name evidence="4" type="ORF">LLEC1_02730</name>
</gene>
<evidence type="ECO:0000313" key="4">
    <source>
        <dbReference type="EMBL" id="OAQ99711.1"/>
    </source>
</evidence>
<organism evidence="4 5">
    <name type="scientific">Cordyceps confragosa</name>
    <name type="common">Lecanicillium lecanii</name>
    <dbReference type="NCBI Taxonomy" id="2714763"/>
    <lineage>
        <taxon>Eukaryota</taxon>
        <taxon>Fungi</taxon>
        <taxon>Dikarya</taxon>
        <taxon>Ascomycota</taxon>
        <taxon>Pezizomycotina</taxon>
        <taxon>Sordariomycetes</taxon>
        <taxon>Hypocreomycetidae</taxon>
        <taxon>Hypocreales</taxon>
        <taxon>Cordycipitaceae</taxon>
        <taxon>Akanthomyces</taxon>
    </lineage>
</organism>
<proteinExistence type="inferred from homology"/>
<dbReference type="InterPro" id="IPR013766">
    <property type="entry name" value="Thioredoxin_domain"/>
</dbReference>
<dbReference type="Proteomes" id="UP000243081">
    <property type="component" value="Unassembled WGS sequence"/>
</dbReference>
<accession>A0A179ICT1</accession>
<dbReference type="AlphaFoldDB" id="A0A179ICT1"/>
<evidence type="ECO:0000256" key="2">
    <source>
        <dbReference type="ARBA" id="ARBA00023157"/>
    </source>
</evidence>
<dbReference type="Gene3D" id="3.40.30.10">
    <property type="entry name" value="Glutaredoxin"/>
    <property type="match status" value="1"/>
</dbReference>
<evidence type="ECO:0000256" key="1">
    <source>
        <dbReference type="ARBA" id="ARBA00008987"/>
    </source>
</evidence>
<comment type="similarity">
    <text evidence="1">Belongs to the thioredoxin family.</text>
</comment>
<feature type="domain" description="Thioredoxin" evidence="3">
    <location>
        <begin position="1"/>
        <end position="93"/>
    </location>
</feature>
<dbReference type="PANTHER" id="PTHR46115">
    <property type="entry name" value="THIOREDOXIN-LIKE PROTEIN 1"/>
    <property type="match status" value="1"/>
</dbReference>